<dbReference type="EMBL" id="JADCKA010000005">
    <property type="protein sequence ID" value="MBE5035489.1"/>
    <property type="molecule type" value="Genomic_DNA"/>
</dbReference>
<gene>
    <name evidence="10" type="ORF">INF20_04225</name>
</gene>
<accession>A0ABR9QX90</accession>
<keyword evidence="4" id="KW-0378">Hydrolase</keyword>
<evidence type="ECO:0000256" key="4">
    <source>
        <dbReference type="ARBA" id="ARBA00022801"/>
    </source>
</evidence>
<comment type="caution">
    <text evidence="10">The sequence shown here is derived from an EMBL/GenBank/DDBJ whole genome shotgun (WGS) entry which is preliminary data.</text>
</comment>
<dbReference type="PANTHER" id="PTHR47053">
    <property type="entry name" value="MUREIN DD-ENDOPEPTIDASE MEPH-RELATED"/>
    <property type="match status" value="1"/>
</dbReference>
<protein>
    <submittedName>
        <fullName evidence="10">C40 family peptidase</fullName>
    </submittedName>
</protein>
<reference evidence="10 11" key="1">
    <citation type="submission" date="2020-10" db="EMBL/GenBank/DDBJ databases">
        <title>ChiBAC.</title>
        <authorList>
            <person name="Zenner C."/>
            <person name="Hitch T.C.A."/>
            <person name="Clavel T."/>
        </authorList>
    </citation>
    <scope>NUCLEOTIDE SEQUENCE [LARGE SCALE GENOMIC DNA]</scope>
    <source>
        <strain evidence="10 11">DSM 108706</strain>
    </source>
</reference>
<name>A0ABR9QX90_9FIRM</name>
<dbReference type="Gene3D" id="2.20.230.10">
    <property type="entry name" value="Resuscitation-promoting factor rpfb"/>
    <property type="match status" value="1"/>
</dbReference>
<dbReference type="Proteomes" id="UP001516588">
    <property type="component" value="Unassembled WGS sequence"/>
</dbReference>
<feature type="compositionally biased region" description="Low complexity" evidence="6">
    <location>
        <begin position="230"/>
        <end position="250"/>
    </location>
</feature>
<dbReference type="PROSITE" id="PS51109">
    <property type="entry name" value="G5"/>
    <property type="match status" value="1"/>
</dbReference>
<dbReference type="SMART" id="SM01208">
    <property type="entry name" value="G5"/>
    <property type="match status" value="1"/>
</dbReference>
<dbReference type="RefSeq" id="WP_226385135.1">
    <property type="nucleotide sequence ID" value="NZ_JADCKA010000005.1"/>
</dbReference>
<organism evidence="10 11">
    <name type="scientific">Gallibacter intestinalis</name>
    <dbReference type="NCBI Taxonomy" id="2779356"/>
    <lineage>
        <taxon>Bacteria</taxon>
        <taxon>Bacillati</taxon>
        <taxon>Bacillota</taxon>
        <taxon>Clostridia</taxon>
        <taxon>Eubacteriales</taxon>
        <taxon>Eubacteriaceae</taxon>
        <taxon>Gallibacter</taxon>
    </lineage>
</organism>
<dbReference type="InterPro" id="IPR038765">
    <property type="entry name" value="Papain-like_cys_pep_sf"/>
</dbReference>
<dbReference type="Pfam" id="PF00877">
    <property type="entry name" value="NLPC_P60"/>
    <property type="match status" value="1"/>
</dbReference>
<keyword evidence="3" id="KW-0732">Signal</keyword>
<keyword evidence="7" id="KW-0472">Membrane</keyword>
<evidence type="ECO:0000256" key="1">
    <source>
        <dbReference type="ARBA" id="ARBA00007074"/>
    </source>
</evidence>
<evidence type="ECO:0000256" key="3">
    <source>
        <dbReference type="ARBA" id="ARBA00022729"/>
    </source>
</evidence>
<dbReference type="PANTHER" id="PTHR47053:SF1">
    <property type="entry name" value="MUREIN DD-ENDOPEPTIDASE MEPH-RELATED"/>
    <property type="match status" value="1"/>
</dbReference>
<keyword evidence="5" id="KW-0788">Thiol protease</keyword>
<feature type="domain" description="NlpC/P60" evidence="9">
    <location>
        <begin position="260"/>
        <end position="370"/>
    </location>
</feature>
<evidence type="ECO:0000313" key="10">
    <source>
        <dbReference type="EMBL" id="MBE5035489.1"/>
    </source>
</evidence>
<dbReference type="SUPFAM" id="SSF54001">
    <property type="entry name" value="Cysteine proteinases"/>
    <property type="match status" value="1"/>
</dbReference>
<proteinExistence type="inferred from homology"/>
<dbReference type="InterPro" id="IPR000064">
    <property type="entry name" value="NLP_P60_dom"/>
</dbReference>
<evidence type="ECO:0000256" key="7">
    <source>
        <dbReference type="SAM" id="Phobius"/>
    </source>
</evidence>
<dbReference type="Pfam" id="PF07501">
    <property type="entry name" value="G5"/>
    <property type="match status" value="1"/>
</dbReference>
<comment type="similarity">
    <text evidence="1">Belongs to the peptidase C40 family.</text>
</comment>
<dbReference type="PROSITE" id="PS51935">
    <property type="entry name" value="NLPC_P60"/>
    <property type="match status" value="1"/>
</dbReference>
<dbReference type="InterPro" id="IPR051202">
    <property type="entry name" value="Peptidase_C40"/>
</dbReference>
<feature type="region of interest" description="Disordered" evidence="6">
    <location>
        <begin position="220"/>
        <end position="255"/>
    </location>
</feature>
<feature type="domain" description="G5" evidence="8">
    <location>
        <begin position="144"/>
        <end position="224"/>
    </location>
</feature>
<evidence type="ECO:0000259" key="8">
    <source>
        <dbReference type="PROSITE" id="PS51109"/>
    </source>
</evidence>
<keyword evidence="7" id="KW-1133">Transmembrane helix</keyword>
<keyword evidence="2" id="KW-0645">Protease</keyword>
<evidence type="ECO:0000256" key="6">
    <source>
        <dbReference type="SAM" id="MobiDB-lite"/>
    </source>
</evidence>
<sequence>MINFEHKSLEATLKKAYDNVRGLKRKTKELICVGLTVMMLGTFVLYDAAAGVAYAASSGEGTPHAIMAGDEEIAVLQSKSDANMVVENIKKQYGKDNSLETAMVTPAIKVVEKEYVTAEAVDVKTISEATEDILAQNETSDPYFEIVVKQPVVAKQAIAHETKTVETDELEKGETKVTTEGKDGAKIVTGESIVVNGKVKSTEVFSEEITAQPVTEVVAKGTKEPEPEVTEVAATTTSTRANSSASSSSNKTYKAPSYNASTSGGIVGYAQSFHGVPYVWGGASPSGFDCSGFTMYVYRAFGVSLPHSSGGQAGCGYAVSASQARPGDLVVMPGHVGIYVGGGMMVHAPAPGQCVKTQAIWQGCSFRRLV</sequence>
<feature type="transmembrane region" description="Helical" evidence="7">
    <location>
        <begin position="30"/>
        <end position="56"/>
    </location>
</feature>
<evidence type="ECO:0000256" key="2">
    <source>
        <dbReference type="ARBA" id="ARBA00022670"/>
    </source>
</evidence>
<keyword evidence="11" id="KW-1185">Reference proteome</keyword>
<evidence type="ECO:0000259" key="9">
    <source>
        <dbReference type="PROSITE" id="PS51935"/>
    </source>
</evidence>
<dbReference type="Gene3D" id="3.90.1720.10">
    <property type="entry name" value="endopeptidase domain like (from Nostoc punctiforme)"/>
    <property type="match status" value="1"/>
</dbReference>
<evidence type="ECO:0000256" key="5">
    <source>
        <dbReference type="ARBA" id="ARBA00022807"/>
    </source>
</evidence>
<dbReference type="InterPro" id="IPR011098">
    <property type="entry name" value="G5_dom"/>
</dbReference>
<evidence type="ECO:0000313" key="11">
    <source>
        <dbReference type="Proteomes" id="UP001516588"/>
    </source>
</evidence>
<keyword evidence="7" id="KW-0812">Transmembrane</keyword>